<evidence type="ECO:0000256" key="1">
    <source>
        <dbReference type="ARBA" id="ARBA00022884"/>
    </source>
</evidence>
<protein>
    <recommendedName>
        <fullName evidence="3">Integrase catalytic domain-containing protein</fullName>
    </recommendedName>
</protein>
<keyword evidence="5" id="KW-1185">Reference proteome</keyword>
<dbReference type="AlphaFoldDB" id="A0A9Q3ELH9"/>
<reference evidence="4" key="1">
    <citation type="submission" date="2021-03" db="EMBL/GenBank/DDBJ databases">
        <title>Draft genome sequence of rust myrtle Austropuccinia psidii MF-1, a brazilian biotype.</title>
        <authorList>
            <person name="Quecine M.C."/>
            <person name="Pachon D.M.R."/>
            <person name="Bonatelli M.L."/>
            <person name="Correr F.H."/>
            <person name="Franceschini L.M."/>
            <person name="Leite T.F."/>
            <person name="Margarido G.R.A."/>
            <person name="Almeida C.A."/>
            <person name="Ferrarezi J.A."/>
            <person name="Labate C.A."/>
        </authorList>
    </citation>
    <scope>NUCLEOTIDE SEQUENCE</scope>
    <source>
        <strain evidence="4">MF-1</strain>
    </source>
</reference>
<keyword evidence="1" id="KW-0694">RNA-binding</keyword>
<dbReference type="PANTHER" id="PTHR11439">
    <property type="entry name" value="GAG-POL-RELATED RETROTRANSPOSON"/>
    <property type="match status" value="1"/>
</dbReference>
<name>A0A9Q3ELH9_9BASI</name>
<dbReference type="InterPro" id="IPR012337">
    <property type="entry name" value="RNaseH-like_sf"/>
</dbReference>
<feature type="region of interest" description="Disordered" evidence="2">
    <location>
        <begin position="1"/>
        <end position="20"/>
    </location>
</feature>
<feature type="domain" description="Integrase catalytic" evidence="3">
    <location>
        <begin position="1"/>
        <end position="155"/>
    </location>
</feature>
<proteinExistence type="predicted"/>
<dbReference type="CDD" id="cd09272">
    <property type="entry name" value="RNase_HI_RT_Ty1"/>
    <property type="match status" value="1"/>
</dbReference>
<evidence type="ECO:0000259" key="3">
    <source>
        <dbReference type="PROSITE" id="PS50994"/>
    </source>
</evidence>
<dbReference type="InterPro" id="IPR001584">
    <property type="entry name" value="Integrase_cat-core"/>
</dbReference>
<dbReference type="OrthoDB" id="413361at2759"/>
<evidence type="ECO:0000313" key="5">
    <source>
        <dbReference type="Proteomes" id="UP000765509"/>
    </source>
</evidence>
<sequence length="692" mass="77591">MVKIGNLNEPETGISVEDVANPGDRQSVYDTGASHSLTGDLSALCCFKKLTKPIPLCIATNTAQKSFVTGVGSLIYPGYQGIKHKHSLPFFHQQNGITEHYNRMVADMGRIILLGSGLPKSFWGHAFMWAAYTNNMIPNLHTGGKVPTEILFGTKPNLNWFQTFGELAFVHILHEKQQKLSDRAVKANVIMNFPDSKGWVFYDSATAAITKYLTHKPKEMTKKNNIEFLLNSLTLGDFQCKEVVKRQDKLADKICTSTINQELGNMNNHGVFEILPLPNGIKPIGGGWVFVRKQPNGNKPLRFKAQYAARGNSQLSGHDFHETFAPTATFTSLHTLLTIAAQSNMHVASFDFVATYLNASIKEDIWIHLPEGLEIPAGSGCNLRKELYRTRKAGRCWWSHLHTLLKGREFHMSNYDSSIHWNNNDGMIIWLHVDDEVVFEKNKADLDNLKHSLCDEFAMKWDNNLTHIVGINVICDNKGFELNQTHLIPSIISKYWDNQSSAATPLLTKLNLWSLTDGDTILCQSNFISCVGALIYVAMGTWPDIDFVVNLLARHLKYPGKEQWLCLQHLLGYLNQTSSHVLFIKPKSPEVTLEVYSDASWGGKFSQSAHAYLNSLSWCSKCLVTIASSSCHAEFMALGIAARHSQWIQNLVGKILGSRLTIDMKCDNASCMKITTDCSSNKRTCHSQRIFY</sequence>
<dbReference type="PANTHER" id="PTHR11439:SF483">
    <property type="entry name" value="PEPTIDE SYNTHASE GLIP-LIKE, PUTATIVE (AFU_ORTHOLOGUE AFUA_3G12920)-RELATED"/>
    <property type="match status" value="1"/>
</dbReference>
<dbReference type="Proteomes" id="UP000765509">
    <property type="component" value="Unassembled WGS sequence"/>
</dbReference>
<dbReference type="EMBL" id="AVOT02027547">
    <property type="protein sequence ID" value="MBW0519647.1"/>
    <property type="molecule type" value="Genomic_DNA"/>
</dbReference>
<dbReference type="InterPro" id="IPR036397">
    <property type="entry name" value="RNaseH_sf"/>
</dbReference>
<dbReference type="Gene3D" id="3.30.420.10">
    <property type="entry name" value="Ribonuclease H-like superfamily/Ribonuclease H"/>
    <property type="match status" value="1"/>
</dbReference>
<evidence type="ECO:0000256" key="2">
    <source>
        <dbReference type="SAM" id="MobiDB-lite"/>
    </source>
</evidence>
<evidence type="ECO:0000313" key="4">
    <source>
        <dbReference type="EMBL" id="MBW0519647.1"/>
    </source>
</evidence>
<organism evidence="4 5">
    <name type="scientific">Austropuccinia psidii MF-1</name>
    <dbReference type="NCBI Taxonomy" id="1389203"/>
    <lineage>
        <taxon>Eukaryota</taxon>
        <taxon>Fungi</taxon>
        <taxon>Dikarya</taxon>
        <taxon>Basidiomycota</taxon>
        <taxon>Pucciniomycotina</taxon>
        <taxon>Pucciniomycetes</taxon>
        <taxon>Pucciniales</taxon>
        <taxon>Sphaerophragmiaceae</taxon>
        <taxon>Austropuccinia</taxon>
    </lineage>
</organism>
<dbReference type="GO" id="GO:0015074">
    <property type="term" value="P:DNA integration"/>
    <property type="evidence" value="ECO:0007669"/>
    <property type="project" value="InterPro"/>
</dbReference>
<dbReference type="Pfam" id="PF07727">
    <property type="entry name" value="RVT_2"/>
    <property type="match status" value="1"/>
</dbReference>
<dbReference type="SUPFAM" id="SSF53098">
    <property type="entry name" value="Ribonuclease H-like"/>
    <property type="match status" value="1"/>
</dbReference>
<dbReference type="InterPro" id="IPR013103">
    <property type="entry name" value="RVT_2"/>
</dbReference>
<comment type="caution">
    <text evidence="4">The sequence shown here is derived from an EMBL/GenBank/DDBJ whole genome shotgun (WGS) entry which is preliminary data.</text>
</comment>
<gene>
    <name evidence="4" type="ORF">O181_059362</name>
</gene>
<dbReference type="PROSITE" id="PS50994">
    <property type="entry name" value="INTEGRASE"/>
    <property type="match status" value="1"/>
</dbReference>
<dbReference type="GO" id="GO:0003723">
    <property type="term" value="F:RNA binding"/>
    <property type="evidence" value="ECO:0007669"/>
    <property type="project" value="UniProtKB-KW"/>
</dbReference>
<accession>A0A9Q3ELH9</accession>
<dbReference type="GO" id="GO:0005634">
    <property type="term" value="C:nucleus"/>
    <property type="evidence" value="ECO:0007669"/>
    <property type="project" value="UniProtKB-ARBA"/>
</dbReference>